<dbReference type="AlphaFoldDB" id="A0AAW1GJA8"/>
<keyword evidence="1" id="KW-1133">Transmembrane helix</keyword>
<gene>
    <name evidence="2" type="ORF">RND81_14G046100</name>
</gene>
<keyword evidence="1" id="KW-0812">Transmembrane</keyword>
<dbReference type="GO" id="GO:0005802">
    <property type="term" value="C:trans-Golgi network"/>
    <property type="evidence" value="ECO:0007669"/>
    <property type="project" value="TreeGrafter"/>
</dbReference>
<keyword evidence="3" id="KW-1185">Reference proteome</keyword>
<dbReference type="Gene3D" id="2.60.120.10">
    <property type="entry name" value="Jelly Rolls"/>
    <property type="match status" value="1"/>
</dbReference>
<protein>
    <submittedName>
        <fullName evidence="2">Uncharacterized protein</fullName>
    </submittedName>
</protein>
<dbReference type="GO" id="GO:0005768">
    <property type="term" value="C:endosome"/>
    <property type="evidence" value="ECO:0007669"/>
    <property type="project" value="TreeGrafter"/>
</dbReference>
<evidence type="ECO:0000313" key="2">
    <source>
        <dbReference type="EMBL" id="KAK9664490.1"/>
    </source>
</evidence>
<evidence type="ECO:0000313" key="3">
    <source>
        <dbReference type="Proteomes" id="UP001443914"/>
    </source>
</evidence>
<evidence type="ECO:0000256" key="1">
    <source>
        <dbReference type="SAM" id="Phobius"/>
    </source>
</evidence>
<keyword evidence="1" id="KW-0472">Membrane</keyword>
<accession>A0AAW1GJA8</accession>
<dbReference type="EMBL" id="JBDFQZ010000014">
    <property type="protein sequence ID" value="KAK9664490.1"/>
    <property type="molecule type" value="Genomic_DNA"/>
</dbReference>
<dbReference type="InterPro" id="IPR011051">
    <property type="entry name" value="RmlC_Cupin_sf"/>
</dbReference>
<dbReference type="PANTHER" id="PTHR37742:SF1">
    <property type="entry name" value="OS01G0810200 PROTEIN"/>
    <property type="match status" value="1"/>
</dbReference>
<proteinExistence type="predicted"/>
<feature type="transmembrane region" description="Helical" evidence="1">
    <location>
        <begin position="37"/>
        <end position="54"/>
    </location>
</feature>
<dbReference type="InterPro" id="IPR014710">
    <property type="entry name" value="RmlC-like_jellyroll"/>
</dbReference>
<dbReference type="PANTHER" id="PTHR37742">
    <property type="entry name" value="OS01G0810200 PROTEIN"/>
    <property type="match status" value="1"/>
</dbReference>
<dbReference type="SUPFAM" id="SSF51182">
    <property type="entry name" value="RmlC-like cupins"/>
    <property type="match status" value="1"/>
</dbReference>
<organism evidence="2 3">
    <name type="scientific">Saponaria officinalis</name>
    <name type="common">Common soapwort</name>
    <name type="synonym">Lychnis saponaria</name>
    <dbReference type="NCBI Taxonomy" id="3572"/>
    <lineage>
        <taxon>Eukaryota</taxon>
        <taxon>Viridiplantae</taxon>
        <taxon>Streptophyta</taxon>
        <taxon>Embryophyta</taxon>
        <taxon>Tracheophyta</taxon>
        <taxon>Spermatophyta</taxon>
        <taxon>Magnoliopsida</taxon>
        <taxon>eudicotyledons</taxon>
        <taxon>Gunneridae</taxon>
        <taxon>Pentapetalae</taxon>
        <taxon>Caryophyllales</taxon>
        <taxon>Caryophyllaceae</taxon>
        <taxon>Caryophylleae</taxon>
        <taxon>Saponaria</taxon>
    </lineage>
</organism>
<name>A0AAW1GJA8_SAPOF</name>
<comment type="caution">
    <text evidence="2">The sequence shown here is derived from an EMBL/GenBank/DDBJ whole genome shotgun (WGS) entry which is preliminary data.</text>
</comment>
<dbReference type="Proteomes" id="UP001443914">
    <property type="component" value="Unassembled WGS sequence"/>
</dbReference>
<reference evidence="2" key="1">
    <citation type="submission" date="2024-03" db="EMBL/GenBank/DDBJ databases">
        <title>WGS assembly of Saponaria officinalis var. Norfolk2.</title>
        <authorList>
            <person name="Jenkins J."/>
            <person name="Shu S."/>
            <person name="Grimwood J."/>
            <person name="Barry K."/>
            <person name="Goodstein D."/>
            <person name="Schmutz J."/>
            <person name="Leebens-Mack J."/>
            <person name="Osbourn A."/>
        </authorList>
    </citation>
    <scope>NUCLEOTIDE SEQUENCE [LARGE SCALE GENOMIC DNA]</scope>
    <source>
        <strain evidence="2">JIC</strain>
    </source>
</reference>
<sequence>MVNPRRSSYSSNTNNIQNPENQSISFSTIINLFKKPLAFPILLTIFIFLTWVSLRFQHSSPSQNPSFRSRENDLKANLIRFSSSHFSKDKRGWLLNPVSVALHAGLSGGAVSCASAHVGEIRPGGMRGNHRHYTCNETFVLWGARIKFRLENSQVDKGYAEVIIGEDEIAVAGSPSGTAHAIVNIDPVRTAFLLGCQDSLANYNSSGTAFNIWNDL</sequence>